<accession>A0ACB8B1B2</accession>
<gene>
    <name evidence="1" type="ORF">BV22DRAFT_1023213</name>
</gene>
<reference evidence="1" key="1">
    <citation type="journal article" date="2021" name="New Phytol.">
        <title>Evolutionary innovations through gain and loss of genes in the ectomycorrhizal Boletales.</title>
        <authorList>
            <person name="Wu G."/>
            <person name="Miyauchi S."/>
            <person name="Morin E."/>
            <person name="Kuo A."/>
            <person name="Drula E."/>
            <person name="Varga T."/>
            <person name="Kohler A."/>
            <person name="Feng B."/>
            <person name="Cao Y."/>
            <person name="Lipzen A."/>
            <person name="Daum C."/>
            <person name="Hundley H."/>
            <person name="Pangilinan J."/>
            <person name="Johnson J."/>
            <person name="Barry K."/>
            <person name="LaButti K."/>
            <person name="Ng V."/>
            <person name="Ahrendt S."/>
            <person name="Min B."/>
            <person name="Choi I.G."/>
            <person name="Park H."/>
            <person name="Plett J.M."/>
            <person name="Magnuson J."/>
            <person name="Spatafora J.W."/>
            <person name="Nagy L.G."/>
            <person name="Henrissat B."/>
            <person name="Grigoriev I.V."/>
            <person name="Yang Z.L."/>
            <person name="Xu J."/>
            <person name="Martin F.M."/>
        </authorList>
    </citation>
    <scope>NUCLEOTIDE SEQUENCE</scope>
    <source>
        <strain evidence="1">KUC20120723A-06</strain>
    </source>
</reference>
<comment type="caution">
    <text evidence="1">The sequence shown here is derived from an EMBL/GenBank/DDBJ whole genome shotgun (WGS) entry which is preliminary data.</text>
</comment>
<keyword evidence="2" id="KW-1185">Reference proteome</keyword>
<evidence type="ECO:0000313" key="1">
    <source>
        <dbReference type="EMBL" id="KAH7919310.1"/>
    </source>
</evidence>
<proteinExistence type="predicted"/>
<dbReference type="Proteomes" id="UP000790709">
    <property type="component" value="Unassembled WGS sequence"/>
</dbReference>
<name>A0ACB8B1B2_9AGAM</name>
<sequence>MLKSSSVRSFSPDKHHIPLLSYGGSRNHPPRDPRSRIWRSAVVAGQLLILALAWGFWGVVVYRKRLPLPDGTANFLHSSPGESTLIITLISTVLSIFGTFLFTTSIRHALARRMTEPISLLALSAGIELSKGSFLLTSRHIRWTVTTLFCTAMLRTLTAGWTTLLTPTSIILQVDMSGTELDMQSDAFSHLMDQLYSANDSGSASGSYTGPAMELSGTSAAGRKFGLPSILNFNGASYNISTGGVLPNNGEYNGTAVSSNKTGYDYSGGHIPTRVSLEGLDVNYQGLSRNYSMIQQGYTANVTCQQWNLDYRQPPTGPPMWESSSYGSILVGNWNPFDESGANYTLRKWDWETLCPTGIWAGKLHVYDVTLMTIADENDVVLSNTGLIPARLCASQTLDGNATAQQFILVLQGMYAYDFIPQTICQVVPIYTTVRVDYSGGIISVSEIINQTKPDASGVNAFPSAYAADTINARFYTAQNLWGNTIGDSLSSIFSTQEVQNGDANAILNAILEDYLVGVIEFMGTYLRSGFSADGNFPNNELPSNMSIPFSGTMQVETIGWAYDSYTYLLALVPTTVVALLTIAAALFRPSQGSGFTGEGDGDSDVIGGTVPFNPADSLHVIMASSAGSLSQALAGFRTTAVSDNENVRVRLGFTADGRRALVVDDTSAFLENREGSKSSMIS</sequence>
<evidence type="ECO:0000313" key="2">
    <source>
        <dbReference type="Proteomes" id="UP000790709"/>
    </source>
</evidence>
<organism evidence="1 2">
    <name type="scientific">Leucogyrophana mollusca</name>
    <dbReference type="NCBI Taxonomy" id="85980"/>
    <lineage>
        <taxon>Eukaryota</taxon>
        <taxon>Fungi</taxon>
        <taxon>Dikarya</taxon>
        <taxon>Basidiomycota</taxon>
        <taxon>Agaricomycotina</taxon>
        <taxon>Agaricomycetes</taxon>
        <taxon>Agaricomycetidae</taxon>
        <taxon>Boletales</taxon>
        <taxon>Boletales incertae sedis</taxon>
        <taxon>Leucogyrophana</taxon>
    </lineage>
</organism>
<dbReference type="EMBL" id="MU266672">
    <property type="protein sequence ID" value="KAH7919310.1"/>
    <property type="molecule type" value="Genomic_DNA"/>
</dbReference>
<protein>
    <submittedName>
        <fullName evidence="1">Uncharacterized protein</fullName>
    </submittedName>
</protein>